<evidence type="ECO:0000313" key="1">
    <source>
        <dbReference type="EMBL" id="KKK81089.1"/>
    </source>
</evidence>
<sequence length="98" mass="11297">MRTQNNPHYIHIMGLIPKDATILDLGCGCGNPFKGIKFPLLVGVDIFRKEFDMPEYDVVIFHDAKKIDKLFQEKSFDVEIIDSADGNFHNLRKLYNIL</sequence>
<protein>
    <recommendedName>
        <fullName evidence="2">Methyltransferase domain-containing protein</fullName>
    </recommendedName>
</protein>
<dbReference type="EMBL" id="LAZR01053280">
    <property type="protein sequence ID" value="KKK81089.1"/>
    <property type="molecule type" value="Genomic_DNA"/>
</dbReference>
<proteinExistence type="predicted"/>
<comment type="caution">
    <text evidence="1">The sequence shown here is derived from an EMBL/GenBank/DDBJ whole genome shotgun (WGS) entry which is preliminary data.</text>
</comment>
<name>A0A0F9ARK1_9ZZZZ</name>
<feature type="non-terminal residue" evidence="1">
    <location>
        <position position="98"/>
    </location>
</feature>
<gene>
    <name evidence="1" type="ORF">LCGC14_2816990</name>
</gene>
<dbReference type="InterPro" id="IPR029063">
    <property type="entry name" value="SAM-dependent_MTases_sf"/>
</dbReference>
<dbReference type="SUPFAM" id="SSF53335">
    <property type="entry name" value="S-adenosyl-L-methionine-dependent methyltransferases"/>
    <property type="match status" value="1"/>
</dbReference>
<reference evidence="1" key="1">
    <citation type="journal article" date="2015" name="Nature">
        <title>Complex archaea that bridge the gap between prokaryotes and eukaryotes.</title>
        <authorList>
            <person name="Spang A."/>
            <person name="Saw J.H."/>
            <person name="Jorgensen S.L."/>
            <person name="Zaremba-Niedzwiedzka K."/>
            <person name="Martijn J."/>
            <person name="Lind A.E."/>
            <person name="van Eijk R."/>
            <person name="Schleper C."/>
            <person name="Guy L."/>
            <person name="Ettema T.J."/>
        </authorList>
    </citation>
    <scope>NUCLEOTIDE SEQUENCE</scope>
</reference>
<organism evidence="1">
    <name type="scientific">marine sediment metagenome</name>
    <dbReference type="NCBI Taxonomy" id="412755"/>
    <lineage>
        <taxon>unclassified sequences</taxon>
        <taxon>metagenomes</taxon>
        <taxon>ecological metagenomes</taxon>
    </lineage>
</organism>
<accession>A0A0F9ARK1</accession>
<evidence type="ECO:0008006" key="2">
    <source>
        <dbReference type="Google" id="ProtNLM"/>
    </source>
</evidence>
<dbReference type="AlphaFoldDB" id="A0A0F9ARK1"/>